<sequence length="48" mass="5633">MFEYIESYIYGILGYEVQQTLLGIKNNELVVACKNFTDLNRRCKNIVD</sequence>
<reference evidence="1 2" key="1">
    <citation type="submission" date="2018-08" db="EMBL/GenBank/DDBJ databases">
        <title>A genome reference for cultivated species of the human gut microbiota.</title>
        <authorList>
            <person name="Zou Y."/>
            <person name="Xue W."/>
            <person name="Luo G."/>
        </authorList>
    </citation>
    <scope>NUCLEOTIDE SEQUENCE [LARGE SCALE GENOMIC DNA]</scope>
    <source>
        <strain evidence="1 2">AF24-29</strain>
    </source>
</reference>
<evidence type="ECO:0000313" key="2">
    <source>
        <dbReference type="Proteomes" id="UP000284178"/>
    </source>
</evidence>
<comment type="caution">
    <text evidence="1">The sequence shown here is derived from an EMBL/GenBank/DDBJ whole genome shotgun (WGS) entry which is preliminary data.</text>
</comment>
<protein>
    <submittedName>
        <fullName evidence="1">Uncharacterized protein</fullName>
    </submittedName>
</protein>
<evidence type="ECO:0000313" key="1">
    <source>
        <dbReference type="EMBL" id="RGR76404.1"/>
    </source>
</evidence>
<dbReference type="Proteomes" id="UP000284178">
    <property type="component" value="Unassembled WGS sequence"/>
</dbReference>
<dbReference type="Gene3D" id="3.30.200.120">
    <property type="match status" value="1"/>
</dbReference>
<gene>
    <name evidence="1" type="ORF">DWY25_02240</name>
</gene>
<name>A0A412G621_9FIRM</name>
<keyword evidence="2" id="KW-1185">Reference proteome</keyword>
<proteinExistence type="predicted"/>
<dbReference type="AlphaFoldDB" id="A0A412G621"/>
<dbReference type="EMBL" id="QRUP01000002">
    <property type="protein sequence ID" value="RGR76404.1"/>
    <property type="molecule type" value="Genomic_DNA"/>
</dbReference>
<accession>A0A412G621</accession>
<organism evidence="1 2">
    <name type="scientific">Holdemania filiformis</name>
    <dbReference type="NCBI Taxonomy" id="61171"/>
    <lineage>
        <taxon>Bacteria</taxon>
        <taxon>Bacillati</taxon>
        <taxon>Bacillota</taxon>
        <taxon>Erysipelotrichia</taxon>
        <taxon>Erysipelotrichales</taxon>
        <taxon>Erysipelotrichaceae</taxon>
        <taxon>Holdemania</taxon>
    </lineage>
</organism>